<dbReference type="AlphaFoldDB" id="A0A0D0BSU4"/>
<evidence type="ECO:0000256" key="2">
    <source>
        <dbReference type="SAM" id="Phobius"/>
    </source>
</evidence>
<dbReference type="OrthoDB" id="3060195at2759"/>
<feature type="region of interest" description="Disordered" evidence="1">
    <location>
        <begin position="97"/>
        <end position="122"/>
    </location>
</feature>
<keyword evidence="2" id="KW-1133">Transmembrane helix</keyword>
<gene>
    <name evidence="3" type="ORF">GYMLUDRAFT_250954</name>
</gene>
<feature type="transmembrane region" description="Helical" evidence="2">
    <location>
        <begin position="20"/>
        <end position="40"/>
    </location>
</feature>
<sequence>MKRLGESSVTQVIARDGSVYFLVMLVVGITTTIADIVQLQTETDNTFLLVISPFFSIRLMLNLRTFSNPEEMSRFSQSAEGQQNSGLQFATNSFLGNIGAPLDGGSMNDEGEEQEEQEYVKE</sequence>
<feature type="compositionally biased region" description="Acidic residues" evidence="1">
    <location>
        <begin position="109"/>
        <end position="122"/>
    </location>
</feature>
<organism evidence="3 4">
    <name type="scientific">Collybiopsis luxurians FD-317 M1</name>
    <dbReference type="NCBI Taxonomy" id="944289"/>
    <lineage>
        <taxon>Eukaryota</taxon>
        <taxon>Fungi</taxon>
        <taxon>Dikarya</taxon>
        <taxon>Basidiomycota</taxon>
        <taxon>Agaricomycotina</taxon>
        <taxon>Agaricomycetes</taxon>
        <taxon>Agaricomycetidae</taxon>
        <taxon>Agaricales</taxon>
        <taxon>Marasmiineae</taxon>
        <taxon>Omphalotaceae</taxon>
        <taxon>Collybiopsis</taxon>
        <taxon>Collybiopsis luxurians</taxon>
    </lineage>
</organism>
<dbReference type="Proteomes" id="UP000053593">
    <property type="component" value="Unassembled WGS sequence"/>
</dbReference>
<keyword evidence="4" id="KW-1185">Reference proteome</keyword>
<proteinExistence type="predicted"/>
<evidence type="ECO:0000313" key="3">
    <source>
        <dbReference type="EMBL" id="KIK52694.1"/>
    </source>
</evidence>
<reference evidence="3 4" key="1">
    <citation type="submission" date="2014-04" db="EMBL/GenBank/DDBJ databases">
        <title>Evolutionary Origins and Diversification of the Mycorrhizal Mutualists.</title>
        <authorList>
            <consortium name="DOE Joint Genome Institute"/>
            <consortium name="Mycorrhizal Genomics Consortium"/>
            <person name="Kohler A."/>
            <person name="Kuo A."/>
            <person name="Nagy L.G."/>
            <person name="Floudas D."/>
            <person name="Copeland A."/>
            <person name="Barry K.W."/>
            <person name="Cichocki N."/>
            <person name="Veneault-Fourrey C."/>
            <person name="LaButti K."/>
            <person name="Lindquist E.A."/>
            <person name="Lipzen A."/>
            <person name="Lundell T."/>
            <person name="Morin E."/>
            <person name="Murat C."/>
            <person name="Riley R."/>
            <person name="Ohm R."/>
            <person name="Sun H."/>
            <person name="Tunlid A."/>
            <person name="Henrissat B."/>
            <person name="Grigoriev I.V."/>
            <person name="Hibbett D.S."/>
            <person name="Martin F."/>
        </authorList>
    </citation>
    <scope>NUCLEOTIDE SEQUENCE [LARGE SCALE GENOMIC DNA]</scope>
    <source>
        <strain evidence="3 4">FD-317 M1</strain>
    </source>
</reference>
<keyword evidence="2" id="KW-0812">Transmembrane</keyword>
<evidence type="ECO:0000256" key="1">
    <source>
        <dbReference type="SAM" id="MobiDB-lite"/>
    </source>
</evidence>
<accession>A0A0D0BSU4</accession>
<keyword evidence="2" id="KW-0472">Membrane</keyword>
<dbReference type="HOGENOM" id="CLU_123995_1_0_1"/>
<name>A0A0D0BSU4_9AGAR</name>
<evidence type="ECO:0000313" key="4">
    <source>
        <dbReference type="Proteomes" id="UP000053593"/>
    </source>
</evidence>
<protein>
    <submittedName>
        <fullName evidence="3">Uncharacterized protein</fullName>
    </submittedName>
</protein>
<dbReference type="EMBL" id="KN834838">
    <property type="protein sequence ID" value="KIK52694.1"/>
    <property type="molecule type" value="Genomic_DNA"/>
</dbReference>